<dbReference type="RefSeq" id="WP_189064699.1">
    <property type="nucleotide sequence ID" value="NZ_BMQM01000010.1"/>
</dbReference>
<evidence type="ECO:0000256" key="1">
    <source>
        <dbReference type="SAM" id="Phobius"/>
    </source>
</evidence>
<dbReference type="Pfam" id="PF03594">
    <property type="entry name" value="BenE"/>
    <property type="match status" value="1"/>
</dbReference>
<feature type="transmembrane region" description="Helical" evidence="1">
    <location>
        <begin position="153"/>
        <end position="170"/>
    </location>
</feature>
<gene>
    <name evidence="2" type="ORF">GCM10008959_18410</name>
</gene>
<comment type="caution">
    <text evidence="2">The sequence shown here is derived from an EMBL/GenBank/DDBJ whole genome shotgun (WGS) entry which is preliminary data.</text>
</comment>
<organism evidence="2 3">
    <name type="scientific">Deinococcus seoulensis</name>
    <dbReference type="NCBI Taxonomy" id="1837379"/>
    <lineage>
        <taxon>Bacteria</taxon>
        <taxon>Thermotogati</taxon>
        <taxon>Deinococcota</taxon>
        <taxon>Deinococci</taxon>
        <taxon>Deinococcales</taxon>
        <taxon>Deinococcaceae</taxon>
        <taxon>Deinococcus</taxon>
    </lineage>
</organism>
<dbReference type="NCBIfam" id="TIGR00843">
    <property type="entry name" value="benE"/>
    <property type="match status" value="1"/>
</dbReference>
<feature type="transmembrane region" description="Helical" evidence="1">
    <location>
        <begin position="54"/>
        <end position="72"/>
    </location>
</feature>
<evidence type="ECO:0000313" key="2">
    <source>
        <dbReference type="EMBL" id="GGR57083.1"/>
    </source>
</evidence>
<feature type="transmembrane region" description="Helical" evidence="1">
    <location>
        <begin position="300"/>
        <end position="321"/>
    </location>
</feature>
<feature type="transmembrane region" description="Helical" evidence="1">
    <location>
        <begin position="255"/>
        <end position="280"/>
    </location>
</feature>
<keyword evidence="1" id="KW-1133">Transmembrane helix</keyword>
<protein>
    <submittedName>
        <fullName evidence="2">Benzoate transporter</fullName>
    </submittedName>
</protein>
<dbReference type="EMBL" id="BMQM01000010">
    <property type="protein sequence ID" value="GGR57083.1"/>
    <property type="molecule type" value="Genomic_DNA"/>
</dbReference>
<accession>A0ABQ2RQW0</accession>
<keyword evidence="3" id="KW-1185">Reference proteome</keyword>
<keyword evidence="1" id="KW-0812">Transmembrane</keyword>
<dbReference type="InterPro" id="IPR004711">
    <property type="entry name" value="Benzoate_Transporter"/>
</dbReference>
<dbReference type="PANTHER" id="PTHR30199:SF0">
    <property type="entry name" value="INNER MEMBRANE PROTEIN YDCO"/>
    <property type="match status" value="1"/>
</dbReference>
<evidence type="ECO:0000313" key="3">
    <source>
        <dbReference type="Proteomes" id="UP000634308"/>
    </source>
</evidence>
<feature type="transmembrane region" description="Helical" evidence="1">
    <location>
        <begin position="20"/>
        <end position="42"/>
    </location>
</feature>
<dbReference type="PANTHER" id="PTHR30199">
    <property type="entry name" value="MFS FAMILY TRANSPORTER, PREDICTED SUBSTRATE BENZOATE"/>
    <property type="match status" value="1"/>
</dbReference>
<keyword evidence="1" id="KW-0472">Membrane</keyword>
<feature type="transmembrane region" description="Helical" evidence="1">
    <location>
        <begin position="217"/>
        <end position="243"/>
    </location>
</feature>
<reference evidence="3" key="1">
    <citation type="journal article" date="2019" name="Int. J. Syst. Evol. Microbiol.">
        <title>The Global Catalogue of Microorganisms (GCM) 10K type strain sequencing project: providing services to taxonomists for standard genome sequencing and annotation.</title>
        <authorList>
            <consortium name="The Broad Institute Genomics Platform"/>
            <consortium name="The Broad Institute Genome Sequencing Center for Infectious Disease"/>
            <person name="Wu L."/>
            <person name="Ma J."/>
        </authorList>
    </citation>
    <scope>NUCLEOTIDE SEQUENCE [LARGE SCALE GENOMIC DNA]</scope>
    <source>
        <strain evidence="3">JCM 31404</strain>
    </source>
</reference>
<feature type="transmembrane region" description="Helical" evidence="1">
    <location>
        <begin position="177"/>
        <end position="197"/>
    </location>
</feature>
<feature type="transmembrane region" description="Helical" evidence="1">
    <location>
        <begin position="361"/>
        <end position="388"/>
    </location>
</feature>
<sequence>MTVMPAPSRSFWQDSNSGAVLSGLITMLIGWAGPNVLIYSVAQAAHLSDGAAMSWLWAHALLAGLTGIVLSLRTRMPVLITWSTPGIAFLVTALPGIPFPEAVGAFITSGVLVVLLGTFGPLTRALQGIPAPLAAALNAAILLPFGFRALQAFGTAPALVGVMILAYFALRQLAPRWAVAGVLVAGVVASAALNLWHPAPVTLALTRPEFVAPAFSLHATLNLALPLTLLAFTGQFVPGFGVLKTNGYEPAPGPVLRACGAASVAAAFAGCHNLTLGALLANIVSGPEAHPDAQRRYTAAVWAGVFNIAVGLFAGTFLHLMGILPAQAISALAGLALLSAVGSSLQGAFQGVAAGSLAAPVVLLVTLSGITPLGVGAAFWGILAGLAVHWTERRRPAPARLSVPGRPAPVTDAQPDT</sequence>
<dbReference type="Proteomes" id="UP000634308">
    <property type="component" value="Unassembled WGS sequence"/>
</dbReference>
<name>A0ABQ2RQW0_9DEIO</name>
<proteinExistence type="predicted"/>
<feature type="transmembrane region" description="Helical" evidence="1">
    <location>
        <begin position="103"/>
        <end position="122"/>
    </location>
</feature>
<feature type="transmembrane region" description="Helical" evidence="1">
    <location>
        <begin position="79"/>
        <end position="97"/>
    </location>
</feature>
<feature type="transmembrane region" description="Helical" evidence="1">
    <location>
        <begin position="129"/>
        <end position="147"/>
    </location>
</feature>
<feature type="transmembrane region" description="Helical" evidence="1">
    <location>
        <begin position="328"/>
        <end position="349"/>
    </location>
</feature>